<evidence type="ECO:0000313" key="3">
    <source>
        <dbReference type="Proteomes" id="UP000199087"/>
    </source>
</evidence>
<keyword evidence="1" id="KW-1133">Transmembrane helix</keyword>
<keyword evidence="3" id="KW-1185">Reference proteome</keyword>
<feature type="transmembrane region" description="Helical" evidence="1">
    <location>
        <begin position="7"/>
        <end position="29"/>
    </location>
</feature>
<dbReference type="AlphaFoldDB" id="A0A0U1NYV4"/>
<evidence type="ECO:0000256" key="1">
    <source>
        <dbReference type="SAM" id="Phobius"/>
    </source>
</evidence>
<dbReference type="RefSeq" id="WP_090635483.1">
    <property type="nucleotide sequence ID" value="NZ_CVRB01000003.1"/>
</dbReference>
<dbReference type="Proteomes" id="UP000199087">
    <property type="component" value="Unassembled WGS sequence"/>
</dbReference>
<proteinExistence type="predicted"/>
<dbReference type="EMBL" id="CVRB01000003">
    <property type="protein sequence ID" value="CRK83210.1"/>
    <property type="molecule type" value="Genomic_DNA"/>
</dbReference>
<accession>A0A0U1NYV4</accession>
<protein>
    <submittedName>
        <fullName evidence="2">Uncharacterized protein</fullName>
    </submittedName>
</protein>
<feature type="transmembrane region" description="Helical" evidence="1">
    <location>
        <begin position="41"/>
        <end position="60"/>
    </location>
</feature>
<name>A0A0U1NYV4_9BACI</name>
<organism evidence="2 3">
    <name type="scientific">Neobacillus massiliamazoniensis</name>
    <dbReference type="NCBI Taxonomy" id="1499688"/>
    <lineage>
        <taxon>Bacteria</taxon>
        <taxon>Bacillati</taxon>
        <taxon>Bacillota</taxon>
        <taxon>Bacilli</taxon>
        <taxon>Bacillales</taxon>
        <taxon>Bacillaceae</taxon>
        <taxon>Neobacillus</taxon>
    </lineage>
</organism>
<gene>
    <name evidence="2" type="ORF">BN000_03170</name>
</gene>
<reference evidence="3" key="1">
    <citation type="submission" date="2015-05" db="EMBL/GenBank/DDBJ databases">
        <authorList>
            <person name="Urmite Genomes"/>
        </authorList>
    </citation>
    <scope>NUCLEOTIDE SEQUENCE [LARGE SCALE GENOMIC DNA]</scope>
    <source>
        <strain evidence="3">LF1</strain>
    </source>
</reference>
<sequence length="68" mass="7737">MYTRFSKFICTFITVALGPLLYLFISFYVKTGYNLTRKQAGLIGIFCMLSYSLGVIVTLVQKNIISKK</sequence>
<keyword evidence="1" id="KW-0812">Transmembrane</keyword>
<keyword evidence="1" id="KW-0472">Membrane</keyword>
<dbReference type="STRING" id="1499688.BN000_03170"/>
<evidence type="ECO:0000313" key="2">
    <source>
        <dbReference type="EMBL" id="CRK83210.1"/>
    </source>
</evidence>